<organism evidence="5 6">
    <name type="scientific">Capsaspora owczarzaki (strain ATCC 30864)</name>
    <dbReference type="NCBI Taxonomy" id="595528"/>
    <lineage>
        <taxon>Eukaryota</taxon>
        <taxon>Filasterea</taxon>
        <taxon>Capsaspora</taxon>
    </lineage>
</organism>
<dbReference type="Pfam" id="PF00501">
    <property type="entry name" value="AMP-binding"/>
    <property type="match status" value="1"/>
</dbReference>
<feature type="domain" description="AMP-dependent synthetase/ligase" evidence="4">
    <location>
        <begin position="35"/>
        <end position="458"/>
    </location>
</feature>
<dbReference type="AlphaFoldDB" id="A0A0D2VJQ6"/>
<dbReference type="PANTHER" id="PTHR43272">
    <property type="entry name" value="LONG-CHAIN-FATTY-ACID--COA LIGASE"/>
    <property type="match status" value="1"/>
</dbReference>
<evidence type="ECO:0000256" key="1">
    <source>
        <dbReference type="ARBA" id="ARBA00022598"/>
    </source>
</evidence>
<keyword evidence="1 5" id="KW-0436">Ligase</keyword>
<evidence type="ECO:0000313" key="5">
    <source>
        <dbReference type="EMBL" id="KJE90232.1"/>
    </source>
</evidence>
<evidence type="ECO:0000256" key="3">
    <source>
        <dbReference type="ARBA" id="ARBA00023098"/>
    </source>
</evidence>
<dbReference type="STRING" id="595528.A0A0D2VJQ6"/>
<dbReference type="SUPFAM" id="SSF56801">
    <property type="entry name" value="Acetyl-CoA synthetase-like"/>
    <property type="match status" value="1"/>
</dbReference>
<dbReference type="GO" id="GO:0004467">
    <property type="term" value="F:long-chain fatty acid-CoA ligase activity"/>
    <property type="evidence" value="ECO:0007669"/>
    <property type="project" value="TreeGrafter"/>
</dbReference>
<keyword evidence="6" id="KW-1185">Reference proteome</keyword>
<evidence type="ECO:0000313" key="6">
    <source>
        <dbReference type="Proteomes" id="UP000008743"/>
    </source>
</evidence>
<sequence>MSKRHWVTLPHERIEVTVAATGNASLPPVTIIEAFDKTVQKLPDKGALFFKTKPGQSGFDSFTFTQFREQVYKVAKSIIKLGVQKWERVGILGFNSPEWFIADVASVYAGCIPFGIYTTNGPEACQFVLEFTKCPLLVLENAVQLRKIREVASQLPLLKTVVVWSGTPVKEASDPWQVLSWQEFRDLGSDLPDQAVSERTLDIAPGNCACLIFTSGTTGPPKAVMVSHDNLTWVTSVVRAALAADHNDSWVSYLPLSHIAAKMVDLMACVVEGTSVYFAQPDALKGTLVDTLREVRPTLFLGVPRVWEKMMEKLQAIGAANSGIKKKIGTWAKKKGAAGSLAKLEGKSKPSGWSLANSLVFKKVKAGLGLDRMRVALVGAAPMSRDCTLYFMSLDISVFEVFGMSESTGCVTFSINHQFKIGACGSPIEGVDLKINRPDSDGNGEITFKGRNLMMGYLFDEPSTVKDIDADGFFHTGDIGKLFDGTHLGITGRIKELIITAGGENIPPLPIEESIKRELAIVSNCMVIGDKRKFLSCLLTLRCLVVDDEPTQDLTREAVALCKAIGSDATTLPQAIRDPKVIAAIDEAFVRVNKKAISHAHTIQKWVILPNELSISGNELGPTLKMKRRTIATKYDSLIETLYVE</sequence>
<dbReference type="InterPro" id="IPR020845">
    <property type="entry name" value="AMP-binding_CS"/>
</dbReference>
<protein>
    <submittedName>
        <fullName evidence="5">Long-chain-fatty-acid-CoA ligase ACSBG2</fullName>
    </submittedName>
</protein>
<gene>
    <name evidence="5" type="ORF">CAOG_001573</name>
</gene>
<dbReference type="Gene3D" id="3.40.50.12780">
    <property type="entry name" value="N-terminal domain of ligase-like"/>
    <property type="match status" value="1"/>
</dbReference>
<dbReference type="InterPro" id="IPR000873">
    <property type="entry name" value="AMP-dep_synth/lig_dom"/>
</dbReference>
<dbReference type="InParanoid" id="A0A0D2VJQ6"/>
<dbReference type="RefSeq" id="XP_004364441.2">
    <property type="nucleotide sequence ID" value="XM_004364384.2"/>
</dbReference>
<proteinExistence type="predicted"/>
<dbReference type="Pfam" id="PF23562">
    <property type="entry name" value="AMP-binding_C_3"/>
    <property type="match status" value="1"/>
</dbReference>
<dbReference type="InterPro" id="IPR042099">
    <property type="entry name" value="ANL_N_sf"/>
</dbReference>
<keyword evidence="3" id="KW-0443">Lipid metabolism</keyword>
<reference evidence="6" key="1">
    <citation type="submission" date="2011-02" db="EMBL/GenBank/DDBJ databases">
        <title>The Genome Sequence of Capsaspora owczarzaki ATCC 30864.</title>
        <authorList>
            <person name="Russ C."/>
            <person name="Cuomo C."/>
            <person name="Burger G."/>
            <person name="Gray M.W."/>
            <person name="Holland P.W.H."/>
            <person name="King N."/>
            <person name="Lang F.B.F."/>
            <person name="Roger A.J."/>
            <person name="Ruiz-Trillo I."/>
            <person name="Young S.K."/>
            <person name="Zeng Q."/>
            <person name="Gargeya S."/>
            <person name="Alvarado L."/>
            <person name="Berlin A."/>
            <person name="Chapman S.B."/>
            <person name="Chen Z."/>
            <person name="Freedman E."/>
            <person name="Gellesch M."/>
            <person name="Goldberg J."/>
            <person name="Griggs A."/>
            <person name="Gujja S."/>
            <person name="Heilman E."/>
            <person name="Heiman D."/>
            <person name="Howarth C."/>
            <person name="Mehta T."/>
            <person name="Neiman D."/>
            <person name="Pearson M."/>
            <person name="Roberts A."/>
            <person name="Saif S."/>
            <person name="Shea T."/>
            <person name="Shenoy N."/>
            <person name="Sisk P."/>
            <person name="Stolte C."/>
            <person name="Sykes S."/>
            <person name="White J."/>
            <person name="Yandava C."/>
            <person name="Haas B."/>
            <person name="Nusbaum C."/>
            <person name="Birren B."/>
        </authorList>
    </citation>
    <scope>NUCLEOTIDE SEQUENCE</scope>
    <source>
        <strain evidence="6">ATCC 30864</strain>
    </source>
</reference>
<name>A0A0D2VJQ6_CAPO3</name>
<dbReference type="PANTHER" id="PTHR43272:SF32">
    <property type="entry name" value="AMP-DEPENDENT SYNTHETASE_LIGASE DOMAIN-CONTAINING PROTEIN"/>
    <property type="match status" value="1"/>
</dbReference>
<dbReference type="OrthoDB" id="1700726at2759"/>
<dbReference type="eggNOG" id="KOG1256">
    <property type="taxonomic scope" value="Eukaryota"/>
</dbReference>
<accession>A0A0D2VJQ6</accession>
<keyword evidence="2" id="KW-0276">Fatty acid metabolism</keyword>
<dbReference type="GO" id="GO:0005783">
    <property type="term" value="C:endoplasmic reticulum"/>
    <property type="evidence" value="ECO:0007669"/>
    <property type="project" value="TreeGrafter"/>
</dbReference>
<dbReference type="PhylomeDB" id="A0A0D2VJQ6"/>
<dbReference type="Proteomes" id="UP000008743">
    <property type="component" value="Unassembled WGS sequence"/>
</dbReference>
<dbReference type="EMBL" id="KE346361">
    <property type="protein sequence ID" value="KJE90232.1"/>
    <property type="molecule type" value="Genomic_DNA"/>
</dbReference>
<evidence type="ECO:0000256" key="2">
    <source>
        <dbReference type="ARBA" id="ARBA00022832"/>
    </source>
</evidence>
<dbReference type="PROSITE" id="PS00455">
    <property type="entry name" value="AMP_BINDING"/>
    <property type="match status" value="1"/>
</dbReference>
<evidence type="ECO:0000259" key="4">
    <source>
        <dbReference type="Pfam" id="PF00501"/>
    </source>
</evidence>
<dbReference type="GO" id="GO:0016020">
    <property type="term" value="C:membrane"/>
    <property type="evidence" value="ECO:0007669"/>
    <property type="project" value="TreeGrafter"/>
</dbReference>